<reference evidence="1 2" key="1">
    <citation type="submission" date="2023-06" db="EMBL/GenBank/DDBJ databases">
        <title>Identification and characterization of antibiotic-resistant Gram-negative bacteria.</title>
        <authorList>
            <person name="Cho G.-S."/>
            <person name="Lee J."/>
            <person name="Tai E."/>
            <person name="Jeong S."/>
            <person name="Kim I."/>
            <person name="Kim B.-E."/>
            <person name="Jeong M.-I."/>
            <person name="Oh K.-K."/>
            <person name="Franz C.M.A.P."/>
        </authorList>
    </citation>
    <scope>NUCLEOTIDE SEQUENCE [LARGE SCALE GENOMIC DNA]</scope>
    <source>
        <strain evidence="1 2">V106_12</strain>
    </source>
</reference>
<sequence length="64" mass="6980">MGGKETIAVITTEGLFTERPTLSGIDDVIAYLMTRDSYAAPEDADGEPVKRYAIVCKVTVEEIE</sequence>
<dbReference type="Proteomes" id="UP001223214">
    <property type="component" value="Unassembled WGS sequence"/>
</dbReference>
<evidence type="ECO:0000313" key="2">
    <source>
        <dbReference type="Proteomes" id="UP001223214"/>
    </source>
</evidence>
<organism evidence="1 2">
    <name type="scientific">Lelliottia wanjuensis</name>
    <dbReference type="NCBI Taxonomy" id="3050585"/>
    <lineage>
        <taxon>Bacteria</taxon>
        <taxon>Pseudomonadati</taxon>
        <taxon>Pseudomonadota</taxon>
        <taxon>Gammaproteobacteria</taxon>
        <taxon>Enterobacterales</taxon>
        <taxon>Enterobacteriaceae</taxon>
        <taxon>Lelliottia</taxon>
    </lineage>
</organism>
<accession>A0AAP4FXA4</accession>
<dbReference type="RefSeq" id="WP_285150099.1">
    <property type="nucleotide sequence ID" value="NZ_JASSOM010000072.1"/>
</dbReference>
<evidence type="ECO:0000313" key="1">
    <source>
        <dbReference type="EMBL" id="MDK9365373.1"/>
    </source>
</evidence>
<dbReference type="AlphaFoldDB" id="A0AAP4FXA4"/>
<name>A0AAP4FXA4_9ENTR</name>
<keyword evidence="2" id="KW-1185">Reference proteome</keyword>
<comment type="caution">
    <text evidence="1">The sequence shown here is derived from an EMBL/GenBank/DDBJ whole genome shotgun (WGS) entry which is preliminary data.</text>
</comment>
<dbReference type="EMBL" id="JASSOM010000072">
    <property type="protein sequence ID" value="MDK9365373.1"/>
    <property type="molecule type" value="Genomic_DNA"/>
</dbReference>
<proteinExistence type="predicted"/>
<gene>
    <name evidence="1" type="ORF">QQF32_19435</name>
</gene>
<protein>
    <submittedName>
        <fullName evidence="1">Uncharacterized protein</fullName>
    </submittedName>
</protein>